<organism evidence="2 3">
    <name type="scientific">Cellulosilyticum lentocellum (strain ATCC 49066 / DSM 5427 / NCIMB 11756 / RHM5)</name>
    <name type="common">Clostridium lentocellum</name>
    <dbReference type="NCBI Taxonomy" id="642492"/>
    <lineage>
        <taxon>Bacteria</taxon>
        <taxon>Bacillati</taxon>
        <taxon>Bacillota</taxon>
        <taxon>Clostridia</taxon>
        <taxon>Lachnospirales</taxon>
        <taxon>Cellulosilyticaceae</taxon>
        <taxon>Cellulosilyticum</taxon>
    </lineage>
</organism>
<evidence type="ECO:0000313" key="2">
    <source>
        <dbReference type="EMBL" id="ADZ82541.1"/>
    </source>
</evidence>
<keyword evidence="1" id="KW-1133">Transmembrane helix</keyword>
<dbReference type="EMBL" id="CP002582">
    <property type="protein sequence ID" value="ADZ82541.1"/>
    <property type="molecule type" value="Genomic_DNA"/>
</dbReference>
<accession>F2JPJ3</accession>
<evidence type="ECO:0000313" key="3">
    <source>
        <dbReference type="Proteomes" id="UP000008467"/>
    </source>
</evidence>
<dbReference type="KEGG" id="cle:Clole_0808"/>
<sequence length="86" mass="10127">MGTVRVSGTCPICGKNIEHKGFMVLPELEFQIKMQWHCLAEHKKWIIKPEYTVRFIMCVLLGYPLVLVRGIVLLVTFPFWWIHENI</sequence>
<gene>
    <name evidence="2" type="ordered locus">Clole_0808</name>
</gene>
<dbReference type="Proteomes" id="UP000008467">
    <property type="component" value="Chromosome"/>
</dbReference>
<dbReference type="STRING" id="642492.Clole_0808"/>
<dbReference type="RefSeq" id="WP_013655842.1">
    <property type="nucleotide sequence ID" value="NC_015275.1"/>
</dbReference>
<dbReference type="HOGENOM" id="CLU_2492178_0_0_9"/>
<name>F2JPJ3_CELLD</name>
<evidence type="ECO:0000256" key="1">
    <source>
        <dbReference type="SAM" id="Phobius"/>
    </source>
</evidence>
<keyword evidence="1" id="KW-0472">Membrane</keyword>
<keyword evidence="1" id="KW-0812">Transmembrane</keyword>
<protein>
    <submittedName>
        <fullName evidence="2">Uncharacterized protein</fullName>
    </submittedName>
</protein>
<proteinExistence type="predicted"/>
<feature type="transmembrane region" description="Helical" evidence="1">
    <location>
        <begin position="53"/>
        <end position="82"/>
    </location>
</feature>
<keyword evidence="3" id="KW-1185">Reference proteome</keyword>
<dbReference type="AlphaFoldDB" id="F2JPJ3"/>
<reference evidence="2 3" key="1">
    <citation type="journal article" date="2011" name="J. Bacteriol.">
        <title>Complete genome sequence of the cellulose-degrading bacterium Cellulosilyticum lentocellum.</title>
        <authorList>
            <consortium name="US DOE Joint Genome Institute"/>
            <person name="Miller D.A."/>
            <person name="Suen G."/>
            <person name="Bruce D."/>
            <person name="Copeland A."/>
            <person name="Cheng J.F."/>
            <person name="Detter C."/>
            <person name="Goodwin L.A."/>
            <person name="Han C.S."/>
            <person name="Hauser L.J."/>
            <person name="Land M.L."/>
            <person name="Lapidus A."/>
            <person name="Lucas S."/>
            <person name="Meincke L."/>
            <person name="Pitluck S."/>
            <person name="Tapia R."/>
            <person name="Teshima H."/>
            <person name="Woyke T."/>
            <person name="Fox B.G."/>
            <person name="Angert E.R."/>
            <person name="Currie C.R."/>
        </authorList>
    </citation>
    <scope>NUCLEOTIDE SEQUENCE [LARGE SCALE GENOMIC DNA]</scope>
    <source>
        <strain evidence="3">ATCC 49066 / DSM 5427 / NCIMB 11756 / RHM5</strain>
    </source>
</reference>